<keyword evidence="2" id="KW-1185">Reference proteome</keyword>
<evidence type="ECO:0000313" key="2">
    <source>
        <dbReference type="Proteomes" id="UP000198538"/>
    </source>
</evidence>
<dbReference type="RefSeq" id="WP_090919356.1">
    <property type="nucleotide sequence ID" value="NZ_FMVM01000007.1"/>
</dbReference>
<protein>
    <submittedName>
        <fullName evidence="1">Uncharacterized protein</fullName>
    </submittedName>
</protein>
<name>A0A1G5HQ69_9BACL</name>
<dbReference type="AlphaFoldDB" id="A0A1G5HQ69"/>
<evidence type="ECO:0000313" key="1">
    <source>
        <dbReference type="EMBL" id="SCY65864.1"/>
    </source>
</evidence>
<accession>A0A1G5HQ69</accession>
<dbReference type="PROSITE" id="PS51257">
    <property type="entry name" value="PROKAR_LIPOPROTEIN"/>
    <property type="match status" value="1"/>
</dbReference>
<proteinExistence type="predicted"/>
<reference evidence="2" key="1">
    <citation type="submission" date="2016-10" db="EMBL/GenBank/DDBJ databases">
        <authorList>
            <person name="Varghese N."/>
            <person name="Submissions S."/>
        </authorList>
    </citation>
    <scope>NUCLEOTIDE SEQUENCE [LARGE SCALE GENOMIC DNA]</scope>
    <source>
        <strain evidence="2">BL9</strain>
    </source>
</reference>
<dbReference type="Proteomes" id="UP000198538">
    <property type="component" value="Unassembled WGS sequence"/>
</dbReference>
<organism evidence="1 2">
    <name type="scientific">Paenibacillus polysaccharolyticus</name>
    <dbReference type="NCBI Taxonomy" id="582692"/>
    <lineage>
        <taxon>Bacteria</taxon>
        <taxon>Bacillati</taxon>
        <taxon>Bacillota</taxon>
        <taxon>Bacilli</taxon>
        <taxon>Bacillales</taxon>
        <taxon>Paenibacillaceae</taxon>
        <taxon>Paenibacillus</taxon>
    </lineage>
</organism>
<gene>
    <name evidence="1" type="ORF">SAMN05720606_107136</name>
</gene>
<sequence length="149" mass="16865">MKRALFITFLILFILSGCNDHEKIDINSPSYMFSENSGIASEVKVNLNGIFNKNENAFEGYLSINDMAFEKVIFMHKSLLISYEGAKRTVLGDIYLDKQANQFAIIITEPELYTKLTNEKYQNEGLVISAPASNLEEAKTIEEKLKALE</sequence>
<dbReference type="EMBL" id="FMVM01000007">
    <property type="protein sequence ID" value="SCY65864.1"/>
    <property type="molecule type" value="Genomic_DNA"/>
</dbReference>